<gene>
    <name evidence="1" type="ORF">METZ01_LOCUS468407</name>
</gene>
<name>A0A383B6U7_9ZZZZ</name>
<protein>
    <submittedName>
        <fullName evidence="1">Uncharacterized protein</fullName>
    </submittedName>
</protein>
<organism evidence="1">
    <name type="scientific">marine metagenome</name>
    <dbReference type="NCBI Taxonomy" id="408172"/>
    <lineage>
        <taxon>unclassified sequences</taxon>
        <taxon>metagenomes</taxon>
        <taxon>ecological metagenomes</taxon>
    </lineage>
</organism>
<accession>A0A383B6U7</accession>
<proteinExistence type="predicted"/>
<sequence>MNIFKTFWKATNITLAMSGLRVDAGRFLLAWIPLLGMSVWLAYEAEQSGWHIEFAIG</sequence>
<dbReference type="AlphaFoldDB" id="A0A383B6U7"/>
<reference evidence="1" key="1">
    <citation type="submission" date="2018-05" db="EMBL/GenBank/DDBJ databases">
        <authorList>
            <person name="Lanie J.A."/>
            <person name="Ng W.-L."/>
            <person name="Kazmierczak K.M."/>
            <person name="Andrzejewski T.M."/>
            <person name="Davidsen T.M."/>
            <person name="Wayne K.J."/>
            <person name="Tettelin H."/>
            <person name="Glass J.I."/>
            <person name="Rusch D."/>
            <person name="Podicherti R."/>
            <person name="Tsui H.-C.T."/>
            <person name="Winkler M.E."/>
        </authorList>
    </citation>
    <scope>NUCLEOTIDE SEQUENCE</scope>
</reference>
<evidence type="ECO:0000313" key="1">
    <source>
        <dbReference type="EMBL" id="SVE15553.1"/>
    </source>
</evidence>
<dbReference type="EMBL" id="UINC01197859">
    <property type="protein sequence ID" value="SVE15553.1"/>
    <property type="molecule type" value="Genomic_DNA"/>
</dbReference>
<feature type="non-terminal residue" evidence="1">
    <location>
        <position position="57"/>
    </location>
</feature>